<feature type="region of interest" description="Disordered" evidence="1">
    <location>
        <begin position="301"/>
        <end position="356"/>
    </location>
</feature>
<feature type="compositionally biased region" description="Low complexity" evidence="1">
    <location>
        <begin position="72"/>
        <end position="93"/>
    </location>
</feature>
<reference evidence="3" key="1">
    <citation type="journal article" date="2011" name="Proc. Natl. Acad. Sci. U.S.A.">
        <title>Obligate biotrophy features unraveled by the genomic analysis of rust fungi.</title>
        <authorList>
            <person name="Duplessis S."/>
            <person name="Cuomo C.A."/>
            <person name="Lin Y.-C."/>
            <person name="Aerts A."/>
            <person name="Tisserant E."/>
            <person name="Veneault-Fourrey C."/>
            <person name="Joly D.L."/>
            <person name="Hacquard S."/>
            <person name="Amselem J."/>
            <person name="Cantarel B.L."/>
            <person name="Chiu R."/>
            <person name="Coutinho P.M."/>
            <person name="Feau N."/>
            <person name="Field M."/>
            <person name="Frey P."/>
            <person name="Gelhaye E."/>
            <person name="Goldberg J."/>
            <person name="Grabherr M.G."/>
            <person name="Kodira C.D."/>
            <person name="Kohler A."/>
            <person name="Kuees U."/>
            <person name="Lindquist E.A."/>
            <person name="Lucas S.M."/>
            <person name="Mago R."/>
            <person name="Mauceli E."/>
            <person name="Morin E."/>
            <person name="Murat C."/>
            <person name="Pangilinan J.L."/>
            <person name="Park R."/>
            <person name="Pearson M."/>
            <person name="Quesneville H."/>
            <person name="Rouhier N."/>
            <person name="Sakthikumar S."/>
            <person name="Salamov A.A."/>
            <person name="Schmutz J."/>
            <person name="Selles B."/>
            <person name="Shapiro H."/>
            <person name="Tanguay P."/>
            <person name="Tuskan G.A."/>
            <person name="Henrissat B."/>
            <person name="Van de Peer Y."/>
            <person name="Rouze P."/>
            <person name="Ellis J.G."/>
            <person name="Dodds P.N."/>
            <person name="Schein J.E."/>
            <person name="Zhong S."/>
            <person name="Hamelin R.C."/>
            <person name="Grigoriev I.V."/>
            <person name="Szabo L.J."/>
            <person name="Martin F."/>
        </authorList>
    </citation>
    <scope>NUCLEOTIDE SEQUENCE [LARGE SCALE GENOMIC DNA]</scope>
    <source>
        <strain evidence="3">98AG31 / pathotype 3-4-7</strain>
    </source>
</reference>
<feature type="compositionally biased region" description="Low complexity" evidence="1">
    <location>
        <begin position="482"/>
        <end position="492"/>
    </location>
</feature>
<feature type="region of interest" description="Disordered" evidence="1">
    <location>
        <begin position="749"/>
        <end position="821"/>
    </location>
</feature>
<feature type="compositionally biased region" description="Polar residues" evidence="1">
    <location>
        <begin position="772"/>
        <end position="789"/>
    </location>
</feature>
<dbReference type="EMBL" id="GL883125">
    <property type="protein sequence ID" value="EGG03257.1"/>
    <property type="molecule type" value="Genomic_DNA"/>
</dbReference>
<dbReference type="GeneID" id="18935514"/>
<accession>F4RWC0</accession>
<dbReference type="RefSeq" id="XP_007413392.1">
    <property type="nucleotide sequence ID" value="XM_007413330.1"/>
</dbReference>
<feature type="region of interest" description="Disordered" evidence="1">
    <location>
        <begin position="111"/>
        <end position="145"/>
    </location>
</feature>
<keyword evidence="3" id="KW-1185">Reference proteome</keyword>
<feature type="region of interest" description="Disordered" evidence="1">
    <location>
        <begin position="1"/>
        <end position="33"/>
    </location>
</feature>
<evidence type="ECO:0000256" key="1">
    <source>
        <dbReference type="SAM" id="MobiDB-lite"/>
    </source>
</evidence>
<proteinExistence type="predicted"/>
<dbReference type="InParanoid" id="F4RWC0"/>
<feature type="compositionally biased region" description="Polar residues" evidence="1">
    <location>
        <begin position="310"/>
        <end position="336"/>
    </location>
</feature>
<feature type="compositionally biased region" description="Basic and acidic residues" evidence="1">
    <location>
        <begin position="464"/>
        <end position="476"/>
    </location>
</feature>
<protein>
    <submittedName>
        <fullName evidence="2">Uncharacterized protein</fullName>
    </submittedName>
</protein>
<feature type="region of interest" description="Disordered" evidence="1">
    <location>
        <begin position="52"/>
        <end position="99"/>
    </location>
</feature>
<dbReference type="KEGG" id="mlr:MELLADRAFT_90271"/>
<feature type="region of interest" description="Disordered" evidence="1">
    <location>
        <begin position="530"/>
        <end position="549"/>
    </location>
</feature>
<evidence type="ECO:0000313" key="2">
    <source>
        <dbReference type="EMBL" id="EGG03257.1"/>
    </source>
</evidence>
<dbReference type="HOGENOM" id="CLU_315688_0_0_1"/>
<dbReference type="eggNOG" id="ENOG502S33V">
    <property type="taxonomic scope" value="Eukaryota"/>
</dbReference>
<feature type="region of interest" description="Disordered" evidence="1">
    <location>
        <begin position="707"/>
        <end position="736"/>
    </location>
</feature>
<gene>
    <name evidence="2" type="ORF">MELLADRAFT_90271</name>
</gene>
<dbReference type="OrthoDB" id="28208at2759"/>
<dbReference type="STRING" id="747676.F4RWC0"/>
<feature type="region of interest" description="Disordered" evidence="1">
    <location>
        <begin position="464"/>
        <end position="503"/>
    </location>
</feature>
<evidence type="ECO:0000313" key="3">
    <source>
        <dbReference type="Proteomes" id="UP000001072"/>
    </source>
</evidence>
<feature type="compositionally biased region" description="Low complexity" evidence="1">
    <location>
        <begin position="902"/>
        <end position="911"/>
    </location>
</feature>
<feature type="compositionally biased region" description="Polar residues" evidence="1">
    <location>
        <begin position="711"/>
        <end position="735"/>
    </location>
</feature>
<dbReference type="Proteomes" id="UP000001072">
    <property type="component" value="Unassembled WGS sequence"/>
</dbReference>
<sequence length="925" mass="101763">MTSSRSDFDSAVVGVGDHSQQPDTLTEKVDRSKNGWEMWVADENLMNELQPNHHRKSTSISSQPSPLPSPLLPSKQNSNNNNKNFNFNFSPNQIQSISSPNQTNISAVNQEHNLSPSSPNQSNFKTATASNQSFSPTNTTQLQLDPISSPITQQATSPKMNSTRYSTSALPPQASFVDKNQNLTEPITKSPQPHLDSINAPYTHAFELNDQKVTRVTPLTSSGWSIPNSQSIIRPLPLPISVPQPTPISVPQPLPVAEVCVECMMRDRDMADVDVLGPGVWERKSDADFQDAMAAEAQLDETDELESLKSRSNGGITNTSREGSSLCNDSLSSGLHRTNRKKRLGFGSPLTQPALKTWTSINPPAASHRWRTLQLYLKEQAHYLELEHKAKLTTQVENERVEQAIRTSLQNIDQLRSSQGSMGEKTLPILNGVHHKNRNPSRQSTILSNGMMLETVDISKDEKLAASKGRASESKNRHSISSRRFSSASATRNGFSQSPVTPLHASPSFGTYNNSTDMLANVPVSAPHYLTSSGSASPRPPSPSRFSVRSGFAESMGRPFSRWSRNRRSTSQSILSFAPSGSMIDMHIGLSHDRHNMSQTELTSPQLFPNQSNTSAVILTPPPTSSARQKSRSKKALNGFLMKLGIKRHKSTDAVRVNPTQLTNHDELDNEPLAPPPSLSLLAREQQSSHRRNPSCLSLPNQRLPLRSAHHSNGLTSPISQTNGSRSPNNNLYFSTITDDDDEELIDGPCLPVSNFPNRRGSKLSRHEELSTYPQETTQEGCSRSSTTGVPFENGSRSHELEETNQEEVQKNPMKSSNGKIFKHHSIQKLMSKSMSMLTSSTQQNHRRQSVSSNLTSQTQVLNANQHQNLGTNEEERMSFSNENGMNGIGMNLNEKSRRSDTTTPTSTTTSLNNLAGNGNARIGS</sequence>
<dbReference type="AlphaFoldDB" id="F4RWC0"/>
<feature type="region of interest" description="Disordered" evidence="1">
    <location>
        <begin position="836"/>
        <end position="858"/>
    </location>
</feature>
<organism evidence="3">
    <name type="scientific">Melampsora larici-populina (strain 98AG31 / pathotype 3-4-7)</name>
    <name type="common">Poplar leaf rust fungus</name>
    <dbReference type="NCBI Taxonomy" id="747676"/>
    <lineage>
        <taxon>Eukaryota</taxon>
        <taxon>Fungi</taxon>
        <taxon>Dikarya</taxon>
        <taxon>Basidiomycota</taxon>
        <taxon>Pucciniomycotina</taxon>
        <taxon>Pucciniomycetes</taxon>
        <taxon>Pucciniales</taxon>
        <taxon>Melampsoraceae</taxon>
        <taxon>Melampsora</taxon>
    </lineage>
</organism>
<feature type="region of interest" description="Disordered" evidence="1">
    <location>
        <begin position="880"/>
        <end position="925"/>
    </location>
</feature>
<name>F4RWC0_MELLP</name>
<dbReference type="VEuPathDB" id="FungiDB:MELLADRAFT_90271"/>
<feature type="compositionally biased region" description="Polar residues" evidence="1">
    <location>
        <begin position="111"/>
        <end position="143"/>
    </location>
</feature>